<evidence type="ECO:0000313" key="5">
    <source>
        <dbReference type="Proteomes" id="UP000237771"/>
    </source>
</evidence>
<dbReference type="EMBL" id="FQWO01000005">
    <property type="protein sequence ID" value="SHG89161.1"/>
    <property type="molecule type" value="Genomic_DNA"/>
</dbReference>
<keyword evidence="1" id="KW-0732">Signal</keyword>
<dbReference type="EMBL" id="PVUB01000005">
    <property type="protein sequence ID" value="PRZ23289.1"/>
    <property type="molecule type" value="Genomic_DNA"/>
</dbReference>
<dbReference type="RefSeq" id="WP_072942862.1">
    <property type="nucleotide sequence ID" value="NZ_FQWO01000005.1"/>
</dbReference>
<dbReference type="Proteomes" id="UP000184384">
    <property type="component" value="Unassembled WGS sequence"/>
</dbReference>
<protein>
    <submittedName>
        <fullName evidence="3">Uncharacterized protein</fullName>
    </submittedName>
</protein>
<sequence length="92" mass="10063">MKTMNLKSVLPLLLMVVAITSAFAFQNEGKATSAVAEIGWVDHPLPCQIEETCENLGGEICTIMDGTVERQVKGKYNPSDFTCDKTLTRTPN</sequence>
<feature type="chain" id="PRO_5012093069" evidence="1">
    <location>
        <begin position="25"/>
        <end position="92"/>
    </location>
</feature>
<dbReference type="OrthoDB" id="1453093at2"/>
<evidence type="ECO:0000313" key="4">
    <source>
        <dbReference type="Proteomes" id="UP000184384"/>
    </source>
</evidence>
<reference evidence="2 5" key="3">
    <citation type="submission" date="2018-03" db="EMBL/GenBank/DDBJ databases">
        <title>Genomic Encyclopedia of Archaeal and Bacterial Type Strains, Phase II (KMG-II): from individual species to whole genera.</title>
        <authorList>
            <person name="Goeker M."/>
        </authorList>
    </citation>
    <scope>NUCLEOTIDE SEQUENCE [LARGE SCALE GENOMIC DNA]</scope>
    <source>
        <strain evidence="2 5">DSM 17797</strain>
    </source>
</reference>
<evidence type="ECO:0000313" key="2">
    <source>
        <dbReference type="EMBL" id="PRZ23289.1"/>
    </source>
</evidence>
<gene>
    <name evidence="2" type="ORF">BC624_10511</name>
    <name evidence="3" type="ORF">SAMN05443373_10511</name>
</gene>
<reference evidence="3" key="2">
    <citation type="submission" date="2016-11" db="EMBL/GenBank/DDBJ databases">
        <authorList>
            <person name="Jaros S."/>
            <person name="Januszkiewicz K."/>
            <person name="Wedrychowicz H."/>
        </authorList>
    </citation>
    <scope>NUCLEOTIDE SEQUENCE [LARGE SCALE GENOMIC DNA]</scope>
    <source>
        <strain evidence="3">DSM 19729</strain>
    </source>
</reference>
<name>A0A1M5NI10_9FLAO</name>
<evidence type="ECO:0000256" key="1">
    <source>
        <dbReference type="SAM" id="SignalP"/>
    </source>
</evidence>
<organism evidence="3 4">
    <name type="scientific">Flavobacterium granuli</name>
    <dbReference type="NCBI Taxonomy" id="280093"/>
    <lineage>
        <taxon>Bacteria</taxon>
        <taxon>Pseudomonadati</taxon>
        <taxon>Bacteroidota</taxon>
        <taxon>Flavobacteriia</taxon>
        <taxon>Flavobacteriales</taxon>
        <taxon>Flavobacteriaceae</taxon>
        <taxon>Flavobacterium</taxon>
    </lineage>
</organism>
<dbReference type="AlphaFoldDB" id="A0A1M5NI10"/>
<dbReference type="Pfam" id="PF20130">
    <property type="entry name" value="DUF6520"/>
    <property type="match status" value="1"/>
</dbReference>
<evidence type="ECO:0000313" key="3">
    <source>
        <dbReference type="EMBL" id="SHG89161.1"/>
    </source>
</evidence>
<feature type="signal peptide" evidence="1">
    <location>
        <begin position="1"/>
        <end position="24"/>
    </location>
</feature>
<proteinExistence type="predicted"/>
<dbReference type="Proteomes" id="UP000237771">
    <property type="component" value="Unassembled WGS sequence"/>
</dbReference>
<dbReference type="InterPro" id="IPR045391">
    <property type="entry name" value="DUF6520"/>
</dbReference>
<accession>A0A1M5NI10</accession>
<keyword evidence="5" id="KW-1185">Reference proteome</keyword>
<reference evidence="4" key="1">
    <citation type="submission" date="2016-11" db="EMBL/GenBank/DDBJ databases">
        <authorList>
            <person name="Varghese N."/>
            <person name="Submissions S."/>
        </authorList>
    </citation>
    <scope>NUCLEOTIDE SEQUENCE [LARGE SCALE GENOMIC DNA]</scope>
    <source>
        <strain evidence="4">DSM 19729</strain>
    </source>
</reference>